<evidence type="ECO:0000256" key="1">
    <source>
        <dbReference type="ARBA" id="ARBA00001589"/>
    </source>
</evidence>
<comment type="catalytic activity">
    <reaction evidence="1">
        <text>D-glucono-1,5-lactone + H2O = D-gluconate + H(+)</text>
        <dbReference type="Rhea" id="RHEA:10440"/>
        <dbReference type="ChEBI" id="CHEBI:15377"/>
        <dbReference type="ChEBI" id="CHEBI:15378"/>
        <dbReference type="ChEBI" id="CHEBI:16217"/>
        <dbReference type="ChEBI" id="CHEBI:18391"/>
        <dbReference type="EC" id="3.1.1.17"/>
    </reaction>
</comment>
<dbReference type="InterPro" id="IPR008367">
    <property type="entry name" value="Regucalcin"/>
</dbReference>
<comment type="cofactor">
    <cofactor evidence="4">
        <name>Mg(2+)</name>
        <dbReference type="ChEBI" id="CHEBI:18420"/>
    </cofactor>
</comment>
<dbReference type="EMBL" id="CAXLJM020000049">
    <property type="protein sequence ID" value="CAL8113459.1"/>
    <property type="molecule type" value="Genomic_DNA"/>
</dbReference>
<organism evidence="16 17">
    <name type="scientific">Orchesella dallaii</name>
    <dbReference type="NCBI Taxonomy" id="48710"/>
    <lineage>
        <taxon>Eukaryota</taxon>
        <taxon>Metazoa</taxon>
        <taxon>Ecdysozoa</taxon>
        <taxon>Arthropoda</taxon>
        <taxon>Hexapoda</taxon>
        <taxon>Collembola</taxon>
        <taxon>Entomobryomorpha</taxon>
        <taxon>Entomobryoidea</taxon>
        <taxon>Orchesellidae</taxon>
        <taxon>Orchesellinae</taxon>
        <taxon>Orchesella</taxon>
    </lineage>
</organism>
<evidence type="ECO:0000256" key="11">
    <source>
        <dbReference type="ARBA" id="ARBA00022723"/>
    </source>
</evidence>
<dbReference type="InterPro" id="IPR011042">
    <property type="entry name" value="6-blade_b-propeller_TolB-like"/>
</dbReference>
<reference evidence="16 17" key="1">
    <citation type="submission" date="2024-08" db="EMBL/GenBank/DDBJ databases">
        <authorList>
            <person name="Cucini C."/>
            <person name="Frati F."/>
        </authorList>
    </citation>
    <scope>NUCLEOTIDE SEQUENCE [LARGE SCALE GENOMIC DNA]</scope>
</reference>
<evidence type="ECO:0000256" key="13">
    <source>
        <dbReference type="ARBA" id="ARBA00022837"/>
    </source>
</evidence>
<feature type="domain" description="SMP-30/Gluconolactonase/LRE-like region" evidence="15">
    <location>
        <begin position="13"/>
        <end position="261"/>
    </location>
</feature>
<comment type="subcellular location">
    <subcellularLocation>
        <location evidence="6">Cytoplasm</location>
    </subcellularLocation>
</comment>
<sequence length="297" mass="32274">MEPYVQTVSNSSLSEGPHWNADKQELYYVDITGQFVNRYVPATGERTRARIDQGEVSMVMPVQGQENRYVIGVGKTLQLMEWDGRSTTPTSLTTMFTVEPDNPGISFNDGKCDTKGRLWAGTFSAQPIASLYRVTNTIQQVVSNVGTSNGIAWNKANTLMYYIDTPTRKVDVFDFNDEEGTISNRRTVFDFNTSGESGSPDGMNIDSDDNLWVACWGGSQIIHVDPTVGRKIGSVSLPTSNITSIAFGGPNLDVMYVTSASDGLSDAQKLEQPAAGSLFQITNTGVRGQGGGNNFGF</sequence>
<dbReference type="Proteomes" id="UP001642540">
    <property type="component" value="Unassembled WGS sequence"/>
</dbReference>
<accession>A0ABP1QWY1</accession>
<keyword evidence="17" id="KW-1185">Reference proteome</keyword>
<evidence type="ECO:0000256" key="9">
    <source>
        <dbReference type="ARBA" id="ARBA00016808"/>
    </source>
</evidence>
<dbReference type="SUPFAM" id="SSF63829">
    <property type="entry name" value="Calcium-dependent phosphotriesterase"/>
    <property type="match status" value="1"/>
</dbReference>
<dbReference type="PANTHER" id="PTHR10907">
    <property type="entry name" value="REGUCALCIN"/>
    <property type="match status" value="1"/>
</dbReference>
<evidence type="ECO:0000256" key="2">
    <source>
        <dbReference type="ARBA" id="ARBA00001913"/>
    </source>
</evidence>
<evidence type="ECO:0000313" key="17">
    <source>
        <dbReference type="Proteomes" id="UP001642540"/>
    </source>
</evidence>
<dbReference type="InterPro" id="IPR013658">
    <property type="entry name" value="SGL"/>
</dbReference>
<comment type="cofactor">
    <cofactor evidence="5">
        <name>Zn(2+)</name>
        <dbReference type="ChEBI" id="CHEBI:29105"/>
    </cofactor>
</comment>
<evidence type="ECO:0000313" key="16">
    <source>
        <dbReference type="EMBL" id="CAL8113459.1"/>
    </source>
</evidence>
<dbReference type="Gene3D" id="2.120.10.30">
    <property type="entry name" value="TolB, C-terminal domain"/>
    <property type="match status" value="1"/>
</dbReference>
<evidence type="ECO:0000256" key="6">
    <source>
        <dbReference type="ARBA" id="ARBA00004496"/>
    </source>
</evidence>
<keyword evidence="13" id="KW-0106">Calcium</keyword>
<evidence type="ECO:0000256" key="10">
    <source>
        <dbReference type="ARBA" id="ARBA00022490"/>
    </source>
</evidence>
<dbReference type="EC" id="3.1.1.17" evidence="8"/>
<name>A0ABP1QWY1_9HEXA</name>
<evidence type="ECO:0000256" key="5">
    <source>
        <dbReference type="ARBA" id="ARBA00001947"/>
    </source>
</evidence>
<dbReference type="PRINTS" id="PR01790">
    <property type="entry name" value="SMP30FAMILY"/>
</dbReference>
<evidence type="ECO:0000256" key="8">
    <source>
        <dbReference type="ARBA" id="ARBA00013227"/>
    </source>
</evidence>
<keyword evidence="12" id="KW-0378">Hydrolase</keyword>
<evidence type="ECO:0000256" key="12">
    <source>
        <dbReference type="ARBA" id="ARBA00022801"/>
    </source>
</evidence>
<dbReference type="Pfam" id="PF08450">
    <property type="entry name" value="SGL"/>
    <property type="match status" value="1"/>
</dbReference>
<gene>
    <name evidence="16" type="ORF">ODALV1_LOCUS16027</name>
</gene>
<comment type="cofactor">
    <cofactor evidence="2">
        <name>Ca(2+)</name>
        <dbReference type="ChEBI" id="CHEBI:29108"/>
    </cofactor>
</comment>
<comment type="cofactor">
    <cofactor evidence="3">
        <name>Mn(2+)</name>
        <dbReference type="ChEBI" id="CHEBI:29035"/>
    </cofactor>
</comment>
<evidence type="ECO:0000256" key="7">
    <source>
        <dbReference type="ARBA" id="ARBA00008853"/>
    </source>
</evidence>
<proteinExistence type="inferred from homology"/>
<keyword evidence="10" id="KW-0963">Cytoplasm</keyword>
<protein>
    <recommendedName>
        <fullName evidence="9">Regucalcin</fullName>
        <ecNumber evidence="8">3.1.1.17</ecNumber>
    </recommendedName>
    <alternativeName>
        <fullName evidence="14">Gluconolactonase</fullName>
    </alternativeName>
</protein>
<evidence type="ECO:0000256" key="14">
    <source>
        <dbReference type="ARBA" id="ARBA00032464"/>
    </source>
</evidence>
<dbReference type="PANTHER" id="PTHR10907:SF66">
    <property type="entry name" value="MIP34848P1-RELATED"/>
    <property type="match status" value="1"/>
</dbReference>
<evidence type="ECO:0000256" key="3">
    <source>
        <dbReference type="ARBA" id="ARBA00001936"/>
    </source>
</evidence>
<dbReference type="InterPro" id="IPR005511">
    <property type="entry name" value="SMP-30"/>
</dbReference>
<dbReference type="PRINTS" id="PR01791">
    <property type="entry name" value="REGUCALCIN"/>
</dbReference>
<comment type="caution">
    <text evidence="16">The sequence shown here is derived from an EMBL/GenBank/DDBJ whole genome shotgun (WGS) entry which is preliminary data.</text>
</comment>
<evidence type="ECO:0000256" key="4">
    <source>
        <dbReference type="ARBA" id="ARBA00001946"/>
    </source>
</evidence>
<comment type="similarity">
    <text evidence="7">Belongs to the SMP-30/CGR1 family.</text>
</comment>
<keyword evidence="11" id="KW-0479">Metal-binding</keyword>
<evidence type="ECO:0000259" key="15">
    <source>
        <dbReference type="Pfam" id="PF08450"/>
    </source>
</evidence>